<dbReference type="Proteomes" id="UP000027725">
    <property type="component" value="Unassembled WGS sequence"/>
</dbReference>
<name>A0A074TE23_9RHOB</name>
<protein>
    <recommendedName>
        <fullName evidence="1">Phage tail assembly chaperone-like domain-containing protein</fullName>
    </recommendedName>
</protein>
<dbReference type="InterPro" id="IPR031893">
    <property type="entry name" value="Phage_tail_APC"/>
</dbReference>
<dbReference type="OrthoDB" id="8821333at2"/>
<dbReference type="EMBL" id="JHEH01000033">
    <property type="protein sequence ID" value="KEP68420.1"/>
    <property type="molecule type" value="Genomic_DNA"/>
</dbReference>
<dbReference type="eggNOG" id="ENOG5033D9N">
    <property type="taxonomic scope" value="Bacteria"/>
</dbReference>
<organism evidence="2 3">
    <name type="scientific">Thioclava dalianensis</name>
    <dbReference type="NCBI Taxonomy" id="1185766"/>
    <lineage>
        <taxon>Bacteria</taxon>
        <taxon>Pseudomonadati</taxon>
        <taxon>Pseudomonadota</taxon>
        <taxon>Alphaproteobacteria</taxon>
        <taxon>Rhodobacterales</taxon>
        <taxon>Paracoccaceae</taxon>
        <taxon>Thioclava</taxon>
    </lineage>
</organism>
<dbReference type="Pfam" id="PF16778">
    <property type="entry name" value="Phage_tail_APC"/>
    <property type="match status" value="1"/>
</dbReference>
<sequence length="151" mass="17055">MADYAIYDVETGEIKASMSIPDRHPEPEAPDGCAVFVGATSPGRTYIEGGETVEIPPRPEGAFFHIFDYATRRWIDPRTDEQRVEQAFAALRAERDRLLREVLDPSVSNPLRWAAMTNRQRAAWAAYRRALLDITNTKDPASVVWPKRPKG</sequence>
<dbReference type="AlphaFoldDB" id="A0A074TE23"/>
<evidence type="ECO:0000313" key="3">
    <source>
        <dbReference type="Proteomes" id="UP000027725"/>
    </source>
</evidence>
<evidence type="ECO:0000259" key="1">
    <source>
        <dbReference type="Pfam" id="PF16778"/>
    </source>
</evidence>
<accession>A0A074TE23</accession>
<reference evidence="2 3" key="1">
    <citation type="submission" date="2014-03" db="EMBL/GenBank/DDBJ databases">
        <title>The draft genome sequence of Thioclava dalianensis DLFJ1-1.</title>
        <authorList>
            <person name="Lai Q."/>
            <person name="Shao Z."/>
        </authorList>
    </citation>
    <scope>NUCLEOTIDE SEQUENCE [LARGE SCALE GENOMIC DNA]</scope>
    <source>
        <strain evidence="2 3">DLFJ1-1</strain>
    </source>
</reference>
<proteinExistence type="predicted"/>
<dbReference type="RefSeq" id="WP_051693650.1">
    <property type="nucleotide sequence ID" value="NZ_FOVB01000008.1"/>
</dbReference>
<comment type="caution">
    <text evidence="2">The sequence shown here is derived from an EMBL/GenBank/DDBJ whole genome shotgun (WGS) entry which is preliminary data.</text>
</comment>
<evidence type="ECO:0000313" key="2">
    <source>
        <dbReference type="EMBL" id="KEP68420.1"/>
    </source>
</evidence>
<keyword evidence="3" id="KW-1185">Reference proteome</keyword>
<gene>
    <name evidence="2" type="ORF">DL1_11995</name>
</gene>
<feature type="domain" description="Phage tail assembly chaperone-like" evidence="1">
    <location>
        <begin position="89"/>
        <end position="150"/>
    </location>
</feature>